<dbReference type="CDD" id="cd00158">
    <property type="entry name" value="RHOD"/>
    <property type="match status" value="2"/>
</dbReference>
<dbReference type="InterPro" id="IPR051682">
    <property type="entry name" value="Mito_Persulfide_Diox"/>
</dbReference>
<evidence type="ECO:0000259" key="2">
    <source>
        <dbReference type="PROSITE" id="PS50206"/>
    </source>
</evidence>
<keyword evidence="1" id="KW-0479">Metal-binding</keyword>
<dbReference type="AlphaFoldDB" id="A0A6N8JGU2"/>
<dbReference type="InterPro" id="IPR044528">
    <property type="entry name" value="POD-like_MBL-fold"/>
</dbReference>
<name>A0A6N8JGU2_9BACT</name>
<feature type="domain" description="Rhodanese" evidence="2">
    <location>
        <begin position="269"/>
        <end position="360"/>
    </location>
</feature>
<evidence type="ECO:0000313" key="4">
    <source>
        <dbReference type="Proteomes" id="UP000468388"/>
    </source>
</evidence>
<organism evidence="3 4">
    <name type="scientific">Chitinophaga oryziterrae</name>
    <dbReference type="NCBI Taxonomy" id="1031224"/>
    <lineage>
        <taxon>Bacteria</taxon>
        <taxon>Pseudomonadati</taxon>
        <taxon>Bacteroidota</taxon>
        <taxon>Chitinophagia</taxon>
        <taxon>Chitinophagales</taxon>
        <taxon>Chitinophagaceae</taxon>
        <taxon>Chitinophaga</taxon>
    </lineage>
</organism>
<dbReference type="Gene3D" id="3.40.250.10">
    <property type="entry name" value="Rhodanese-like domain"/>
    <property type="match status" value="2"/>
</dbReference>
<dbReference type="Gene3D" id="3.60.15.10">
    <property type="entry name" value="Ribonuclease Z/Hydroxyacylglutathione hydrolase-like"/>
    <property type="match status" value="1"/>
</dbReference>
<dbReference type="Proteomes" id="UP000468388">
    <property type="component" value="Unassembled WGS sequence"/>
</dbReference>
<proteinExistence type="predicted"/>
<dbReference type="InterPro" id="IPR001763">
    <property type="entry name" value="Rhodanese-like_dom"/>
</dbReference>
<dbReference type="PANTHER" id="PTHR43084">
    <property type="entry name" value="PERSULFIDE DIOXYGENASE ETHE1"/>
    <property type="match status" value="1"/>
</dbReference>
<dbReference type="GO" id="GO:0006749">
    <property type="term" value="P:glutathione metabolic process"/>
    <property type="evidence" value="ECO:0007669"/>
    <property type="project" value="InterPro"/>
</dbReference>
<dbReference type="SUPFAM" id="SSF56281">
    <property type="entry name" value="Metallo-hydrolase/oxidoreductase"/>
    <property type="match status" value="1"/>
</dbReference>
<dbReference type="GO" id="GO:0016787">
    <property type="term" value="F:hydrolase activity"/>
    <property type="evidence" value="ECO:0007669"/>
    <property type="project" value="UniProtKB-KW"/>
</dbReference>
<dbReference type="InterPro" id="IPR001279">
    <property type="entry name" value="Metallo-B-lactamas"/>
</dbReference>
<dbReference type="FunFam" id="3.60.15.10:FF:000030">
    <property type="entry name" value="Metallo-beta-lactamase family protein"/>
    <property type="match status" value="1"/>
</dbReference>
<sequence>MQIEQIYTGCLAQGAYYIESKGEAAVIDPLREVQPYITRAEKDHAKIKYVLESHFHADFVSGHLDLANKTGATIVYGPTAKPGFDAHVAADGEVLRLGDITIKVIHTPGHTMESSCFLLTDENGKDIALFTGDTLFIGDVGRPDLAQKLVADLTQDKLAAHLYDSLHNKILPLADDIIVYPAHGAGSACGKNMSKETTDTLGHQKATNYALKPMTKEEFIKKVTDGLLPPPGYFPANVLMNIKGYESIDTVLNRGRHALSPDAFEAAANETGALILDTRDAQTFARGFIPNSINIGIDGNFAPWVGALIPDINQRILLITDKGREEEVVTRLARVGYDYTIGHLEGGFDSWKDAGKETDTIQSVSVDELAERMNINPHINMLDVRKQSEHQSEHVIGAENMALDYINEHISDVDKNKTYYVHCAGGYRSMIFNSILRARGYNNLIDVKGGFKAIKESGKFRISDYVCPSTLL</sequence>
<dbReference type="SMART" id="SM00849">
    <property type="entry name" value="Lactamase_B"/>
    <property type="match status" value="1"/>
</dbReference>
<dbReference type="RefSeq" id="WP_157302582.1">
    <property type="nucleotide sequence ID" value="NZ_BAAAZB010000021.1"/>
</dbReference>
<dbReference type="GO" id="GO:0070813">
    <property type="term" value="P:hydrogen sulfide metabolic process"/>
    <property type="evidence" value="ECO:0007669"/>
    <property type="project" value="TreeGrafter"/>
</dbReference>
<dbReference type="PROSITE" id="PS50206">
    <property type="entry name" value="RHODANESE_3"/>
    <property type="match status" value="2"/>
</dbReference>
<feature type="domain" description="Rhodanese" evidence="2">
    <location>
        <begin position="375"/>
        <end position="463"/>
    </location>
</feature>
<gene>
    <name evidence="3" type="ORF">GO495_23365</name>
</gene>
<dbReference type="InterPro" id="IPR036866">
    <property type="entry name" value="RibonucZ/Hydroxyglut_hydro"/>
</dbReference>
<dbReference type="CDD" id="cd07724">
    <property type="entry name" value="POD-like_MBL-fold"/>
    <property type="match status" value="1"/>
</dbReference>
<dbReference type="InterPro" id="IPR036873">
    <property type="entry name" value="Rhodanese-like_dom_sf"/>
</dbReference>
<dbReference type="GO" id="GO:0046872">
    <property type="term" value="F:metal ion binding"/>
    <property type="evidence" value="ECO:0007669"/>
    <property type="project" value="UniProtKB-KW"/>
</dbReference>
<keyword evidence="4" id="KW-1185">Reference proteome</keyword>
<dbReference type="Pfam" id="PF00581">
    <property type="entry name" value="Rhodanese"/>
    <property type="match status" value="2"/>
</dbReference>
<comment type="caution">
    <text evidence="3">The sequence shown here is derived from an EMBL/GenBank/DDBJ whole genome shotgun (WGS) entry which is preliminary data.</text>
</comment>
<evidence type="ECO:0000313" key="3">
    <source>
        <dbReference type="EMBL" id="MVT43556.1"/>
    </source>
</evidence>
<dbReference type="EMBL" id="WRXO01000008">
    <property type="protein sequence ID" value="MVT43556.1"/>
    <property type="molecule type" value="Genomic_DNA"/>
</dbReference>
<evidence type="ECO:0000256" key="1">
    <source>
        <dbReference type="ARBA" id="ARBA00022723"/>
    </source>
</evidence>
<reference evidence="3 4" key="1">
    <citation type="submission" date="2019-12" db="EMBL/GenBank/DDBJ databases">
        <title>The draft genomic sequence of strain Chitinophaga oryziterrae JCM 16595.</title>
        <authorList>
            <person name="Zhang X."/>
        </authorList>
    </citation>
    <scope>NUCLEOTIDE SEQUENCE [LARGE SCALE GENOMIC DNA]</scope>
    <source>
        <strain evidence="3 4">JCM 16595</strain>
    </source>
</reference>
<dbReference type="PANTHER" id="PTHR43084:SF1">
    <property type="entry name" value="PERSULFIDE DIOXYGENASE ETHE1, MITOCHONDRIAL"/>
    <property type="match status" value="1"/>
</dbReference>
<dbReference type="OrthoDB" id="9784009at2"/>
<dbReference type="GO" id="GO:0050313">
    <property type="term" value="F:sulfur dioxygenase activity"/>
    <property type="evidence" value="ECO:0007669"/>
    <property type="project" value="InterPro"/>
</dbReference>
<protein>
    <submittedName>
        <fullName evidence="3">MBL fold metallo-hydrolase</fullName>
    </submittedName>
</protein>
<dbReference type="Pfam" id="PF00753">
    <property type="entry name" value="Lactamase_B"/>
    <property type="match status" value="1"/>
</dbReference>
<dbReference type="SMART" id="SM00450">
    <property type="entry name" value="RHOD"/>
    <property type="match status" value="2"/>
</dbReference>
<dbReference type="SUPFAM" id="SSF52821">
    <property type="entry name" value="Rhodanese/Cell cycle control phosphatase"/>
    <property type="match status" value="2"/>
</dbReference>
<keyword evidence="3" id="KW-0378">Hydrolase</keyword>
<accession>A0A6N8JGU2</accession>